<evidence type="ECO:0000256" key="1">
    <source>
        <dbReference type="SAM" id="MobiDB-lite"/>
    </source>
</evidence>
<proteinExistence type="predicted"/>
<feature type="region of interest" description="Disordered" evidence="1">
    <location>
        <begin position="1"/>
        <end position="42"/>
    </location>
</feature>
<accession>D6YBD7</accession>
<sequence>MARLPGVLEARPGDEPGTGPGRRPERPKVATVRVRAPAAIGP</sequence>
<dbReference type="AlphaFoldDB" id="D6YBD7"/>
<dbReference type="EMBL" id="CP001874">
    <property type="protein sequence ID" value="ADG88497.1"/>
    <property type="molecule type" value="Genomic_DNA"/>
</dbReference>
<dbReference type="Proteomes" id="UP000006640">
    <property type="component" value="Chromosome"/>
</dbReference>
<gene>
    <name evidence="2" type="ordered locus">Tbis_1785</name>
</gene>
<keyword evidence="3" id="KW-1185">Reference proteome</keyword>
<reference evidence="2 3" key="1">
    <citation type="submission" date="2010-01" db="EMBL/GenBank/DDBJ databases">
        <title>The complete genome of Thermobispora bispora DSM 43833.</title>
        <authorList>
            <consortium name="US DOE Joint Genome Institute (JGI-PGF)"/>
            <person name="Lucas S."/>
            <person name="Copeland A."/>
            <person name="Lapidus A."/>
            <person name="Glavina del Rio T."/>
            <person name="Dalin E."/>
            <person name="Tice H."/>
            <person name="Bruce D."/>
            <person name="Goodwin L."/>
            <person name="Pitluck S."/>
            <person name="Kyrpides N."/>
            <person name="Mavromatis K."/>
            <person name="Ivanova N."/>
            <person name="Mikhailova N."/>
            <person name="Chertkov O."/>
            <person name="Brettin T."/>
            <person name="Detter J.C."/>
            <person name="Han C."/>
            <person name="Larimer F."/>
            <person name="Land M."/>
            <person name="Hauser L."/>
            <person name="Markowitz V."/>
            <person name="Cheng J.-F."/>
            <person name="Hugenholtz P."/>
            <person name="Woyke T."/>
            <person name="Wu D."/>
            <person name="Jando M."/>
            <person name="Schneider S."/>
            <person name="Klenk H.-P."/>
            <person name="Eisen J.A."/>
        </authorList>
    </citation>
    <scope>NUCLEOTIDE SEQUENCE [LARGE SCALE GENOMIC DNA]</scope>
    <source>
        <strain evidence="3">ATCC 19993 / DSM 43833 / CBS 139.67 / JCM 10125 / KCTC 9307 / NBRC 14880 / R51</strain>
    </source>
</reference>
<evidence type="ECO:0000313" key="3">
    <source>
        <dbReference type="Proteomes" id="UP000006640"/>
    </source>
</evidence>
<dbReference type="HOGENOM" id="CLU_3259073_0_0_11"/>
<organism evidence="2 3">
    <name type="scientific">Thermobispora bispora (strain ATCC 19993 / DSM 43833 / CBS 139.67 / JCM 10125 / KCTC 9307 / NBRC 14880 / R51)</name>
    <dbReference type="NCBI Taxonomy" id="469371"/>
    <lineage>
        <taxon>Bacteria</taxon>
        <taxon>Bacillati</taxon>
        <taxon>Actinomycetota</taxon>
        <taxon>Actinomycetes</taxon>
        <taxon>Streptosporangiales</taxon>
        <taxon>Streptosporangiaceae</taxon>
        <taxon>Thermobispora</taxon>
    </lineage>
</organism>
<evidence type="ECO:0000313" key="2">
    <source>
        <dbReference type="EMBL" id="ADG88497.1"/>
    </source>
</evidence>
<name>D6YBD7_THEBD</name>
<dbReference type="KEGG" id="tbi:Tbis_1785"/>
<protein>
    <submittedName>
        <fullName evidence="2">Uncharacterized protein</fullName>
    </submittedName>
</protein>